<comment type="similarity">
    <text evidence="1">Belongs to the BROX family.</text>
</comment>
<keyword evidence="4" id="KW-1185">Reference proteome</keyword>
<dbReference type="EMBL" id="BMAC01000563">
    <property type="protein sequence ID" value="GFP99267.1"/>
    <property type="molecule type" value="Genomic_DNA"/>
</dbReference>
<dbReference type="InterPro" id="IPR038898">
    <property type="entry name" value="BROX"/>
</dbReference>
<dbReference type="Proteomes" id="UP000653305">
    <property type="component" value="Unassembled WGS sequence"/>
</dbReference>
<gene>
    <name evidence="3" type="ORF">PHJA_002070600</name>
</gene>
<evidence type="ECO:0000313" key="4">
    <source>
        <dbReference type="Proteomes" id="UP000653305"/>
    </source>
</evidence>
<protein>
    <recommendedName>
        <fullName evidence="2">BRO1 domain-containing protein</fullName>
    </recommendedName>
</protein>
<comment type="caution">
    <text evidence="3">The sequence shown here is derived from an EMBL/GenBank/DDBJ whole genome shotgun (WGS) entry which is preliminary data.</text>
</comment>
<dbReference type="AlphaFoldDB" id="A0A830CET2"/>
<evidence type="ECO:0000259" key="2">
    <source>
        <dbReference type="Pfam" id="PF03097"/>
    </source>
</evidence>
<dbReference type="OrthoDB" id="10266451at2759"/>
<dbReference type="Pfam" id="PF03097">
    <property type="entry name" value="BRO1"/>
    <property type="match status" value="1"/>
</dbReference>
<name>A0A830CET2_9LAMI</name>
<dbReference type="InterPro" id="IPR038499">
    <property type="entry name" value="BRO1_sf"/>
</dbReference>
<dbReference type="Gene3D" id="1.25.40.280">
    <property type="entry name" value="alix/aip1 like domains"/>
    <property type="match status" value="1"/>
</dbReference>
<reference evidence="3" key="1">
    <citation type="submission" date="2020-07" db="EMBL/GenBank/DDBJ databases">
        <title>Ethylene signaling mediates host invasion by parasitic plants.</title>
        <authorList>
            <person name="Yoshida S."/>
        </authorList>
    </citation>
    <scope>NUCLEOTIDE SEQUENCE</scope>
    <source>
        <strain evidence="3">Okayama</strain>
    </source>
</reference>
<proteinExistence type="inferred from homology"/>
<sequence length="136" mass="15298">MFLSLYGALLRERAHEILSSDMVQSATLFRKAAGVYNYLSHEILINLNSIKERPPKAMHSVSSIMSLVCLAEAQAVTASKAEENGNRGALLAKLHYGVKEFLVKLLISCKLRRKNAKIFHPAFWYVCSLNQHFTFA</sequence>
<feature type="domain" description="BRO1" evidence="2">
    <location>
        <begin position="20"/>
        <end position="132"/>
    </location>
</feature>
<dbReference type="PANTHER" id="PTHR23032">
    <property type="entry name" value="BRO1 DOMAIN-CONTAINING PROTEIN BROX"/>
    <property type="match status" value="1"/>
</dbReference>
<evidence type="ECO:0000313" key="3">
    <source>
        <dbReference type="EMBL" id="GFP99267.1"/>
    </source>
</evidence>
<accession>A0A830CET2</accession>
<dbReference type="PANTHER" id="PTHR23032:SF20">
    <property type="entry name" value="ENDOSOMAL TARGETING BRO1-LIKE DOMAIN-CONTAINING PROTEIN"/>
    <property type="match status" value="1"/>
</dbReference>
<dbReference type="InterPro" id="IPR004328">
    <property type="entry name" value="BRO1_dom"/>
</dbReference>
<evidence type="ECO:0000256" key="1">
    <source>
        <dbReference type="ARBA" id="ARBA00008901"/>
    </source>
</evidence>
<organism evidence="3 4">
    <name type="scientific">Phtheirospermum japonicum</name>
    <dbReference type="NCBI Taxonomy" id="374723"/>
    <lineage>
        <taxon>Eukaryota</taxon>
        <taxon>Viridiplantae</taxon>
        <taxon>Streptophyta</taxon>
        <taxon>Embryophyta</taxon>
        <taxon>Tracheophyta</taxon>
        <taxon>Spermatophyta</taxon>
        <taxon>Magnoliopsida</taxon>
        <taxon>eudicotyledons</taxon>
        <taxon>Gunneridae</taxon>
        <taxon>Pentapetalae</taxon>
        <taxon>asterids</taxon>
        <taxon>lamiids</taxon>
        <taxon>Lamiales</taxon>
        <taxon>Orobanchaceae</taxon>
        <taxon>Orobanchaceae incertae sedis</taxon>
        <taxon>Phtheirospermum</taxon>
    </lineage>
</organism>